<sequence>MGNSSPYPYKYSSTDQAALRELENPREIILLGS</sequence>
<gene>
    <name evidence="1" type="ORF">G2W53_034000</name>
</gene>
<comment type="caution">
    <text evidence="1">The sequence shown here is derived from an EMBL/GenBank/DDBJ whole genome shotgun (WGS) entry which is preliminary data.</text>
</comment>
<dbReference type="EMBL" id="JAAIUW010000010">
    <property type="protein sequence ID" value="KAF7813024.1"/>
    <property type="molecule type" value="Genomic_DNA"/>
</dbReference>
<evidence type="ECO:0000313" key="2">
    <source>
        <dbReference type="Proteomes" id="UP000634136"/>
    </source>
</evidence>
<protein>
    <submittedName>
        <fullName evidence="1">Uncharacterized protein</fullName>
    </submittedName>
</protein>
<dbReference type="AlphaFoldDB" id="A0A834SZK2"/>
<keyword evidence="2" id="KW-1185">Reference proteome</keyword>
<dbReference type="Proteomes" id="UP000634136">
    <property type="component" value="Unassembled WGS sequence"/>
</dbReference>
<proteinExistence type="predicted"/>
<accession>A0A834SZK2</accession>
<organism evidence="1 2">
    <name type="scientific">Senna tora</name>
    <dbReference type="NCBI Taxonomy" id="362788"/>
    <lineage>
        <taxon>Eukaryota</taxon>
        <taxon>Viridiplantae</taxon>
        <taxon>Streptophyta</taxon>
        <taxon>Embryophyta</taxon>
        <taxon>Tracheophyta</taxon>
        <taxon>Spermatophyta</taxon>
        <taxon>Magnoliopsida</taxon>
        <taxon>eudicotyledons</taxon>
        <taxon>Gunneridae</taxon>
        <taxon>Pentapetalae</taxon>
        <taxon>rosids</taxon>
        <taxon>fabids</taxon>
        <taxon>Fabales</taxon>
        <taxon>Fabaceae</taxon>
        <taxon>Caesalpinioideae</taxon>
        <taxon>Cassia clade</taxon>
        <taxon>Senna</taxon>
    </lineage>
</organism>
<evidence type="ECO:0000313" key="1">
    <source>
        <dbReference type="EMBL" id="KAF7813024.1"/>
    </source>
</evidence>
<reference evidence="1" key="1">
    <citation type="submission" date="2020-09" db="EMBL/GenBank/DDBJ databases">
        <title>Genome-Enabled Discovery of Anthraquinone Biosynthesis in Senna tora.</title>
        <authorList>
            <person name="Kang S.-H."/>
            <person name="Pandey R.P."/>
            <person name="Lee C.-M."/>
            <person name="Sim J.-S."/>
            <person name="Jeong J.-T."/>
            <person name="Choi B.-S."/>
            <person name="Jung M."/>
            <person name="Ginzburg D."/>
            <person name="Zhao K."/>
            <person name="Won S.Y."/>
            <person name="Oh T.-J."/>
            <person name="Yu Y."/>
            <person name="Kim N.-H."/>
            <person name="Lee O.R."/>
            <person name="Lee T.-H."/>
            <person name="Bashyal P."/>
            <person name="Kim T.-S."/>
            <person name="Lee W.-H."/>
            <person name="Kawkins C."/>
            <person name="Kim C.-K."/>
            <person name="Kim J.S."/>
            <person name="Ahn B.O."/>
            <person name="Rhee S.Y."/>
            <person name="Sohng J.K."/>
        </authorList>
    </citation>
    <scope>NUCLEOTIDE SEQUENCE</scope>
    <source>
        <tissue evidence="1">Leaf</tissue>
    </source>
</reference>
<name>A0A834SZK2_9FABA</name>